<dbReference type="Gene3D" id="1.25.40.10">
    <property type="entry name" value="Tetratricopeptide repeat domain"/>
    <property type="match status" value="1"/>
</dbReference>
<dbReference type="PANTHER" id="PTHR47447:SF17">
    <property type="entry name" value="OS12G0638900 PROTEIN"/>
    <property type="match status" value="1"/>
</dbReference>
<protein>
    <recommendedName>
        <fullName evidence="4">Pentatricopeptide repeat-containing protein-mitochondrial domain-containing protein</fullName>
    </recommendedName>
</protein>
<name>A0ABQ6NCS7_9STRA</name>
<reference evidence="5 6" key="1">
    <citation type="journal article" date="2023" name="Commun. Biol.">
        <title>Genome analysis of Parmales, the sister group of diatoms, reveals the evolutionary specialization of diatoms from phago-mixotrophs to photoautotrophs.</title>
        <authorList>
            <person name="Ban H."/>
            <person name="Sato S."/>
            <person name="Yoshikawa S."/>
            <person name="Yamada K."/>
            <person name="Nakamura Y."/>
            <person name="Ichinomiya M."/>
            <person name="Sato N."/>
            <person name="Blanc-Mathieu R."/>
            <person name="Endo H."/>
            <person name="Kuwata A."/>
            <person name="Ogata H."/>
        </authorList>
    </citation>
    <scope>NUCLEOTIDE SEQUENCE [LARGE SCALE GENOMIC DNA]</scope>
</reference>
<feature type="compositionally biased region" description="Gly residues" evidence="3">
    <location>
        <begin position="125"/>
        <end position="135"/>
    </location>
</feature>
<feature type="non-terminal residue" evidence="5">
    <location>
        <position position="1"/>
    </location>
</feature>
<keyword evidence="6" id="KW-1185">Reference proteome</keyword>
<dbReference type="EMBL" id="BRYB01006659">
    <property type="protein sequence ID" value="GMI54464.1"/>
    <property type="molecule type" value="Genomic_DNA"/>
</dbReference>
<evidence type="ECO:0000256" key="2">
    <source>
        <dbReference type="PROSITE-ProRule" id="PRU00708"/>
    </source>
</evidence>
<dbReference type="Proteomes" id="UP001165060">
    <property type="component" value="Unassembled WGS sequence"/>
</dbReference>
<evidence type="ECO:0000256" key="3">
    <source>
        <dbReference type="SAM" id="MobiDB-lite"/>
    </source>
</evidence>
<dbReference type="PANTHER" id="PTHR47447">
    <property type="entry name" value="OS03G0856100 PROTEIN"/>
    <property type="match status" value="1"/>
</dbReference>
<keyword evidence="1" id="KW-0677">Repeat</keyword>
<feature type="non-terminal residue" evidence="5">
    <location>
        <position position="370"/>
    </location>
</feature>
<feature type="repeat" description="PPR" evidence="2">
    <location>
        <begin position="177"/>
        <end position="211"/>
    </location>
</feature>
<evidence type="ECO:0000313" key="5">
    <source>
        <dbReference type="EMBL" id="GMI54464.1"/>
    </source>
</evidence>
<feature type="compositionally biased region" description="Low complexity" evidence="3">
    <location>
        <begin position="269"/>
        <end position="280"/>
    </location>
</feature>
<gene>
    <name evidence="5" type="ORF">TeGR_g10660</name>
</gene>
<dbReference type="NCBIfam" id="TIGR00756">
    <property type="entry name" value="PPR"/>
    <property type="match status" value="1"/>
</dbReference>
<feature type="region of interest" description="Disordered" evidence="3">
    <location>
        <begin position="78"/>
        <end position="150"/>
    </location>
</feature>
<dbReference type="InterPro" id="IPR011990">
    <property type="entry name" value="TPR-like_helical_dom_sf"/>
</dbReference>
<accession>A0ABQ6NCS7</accession>
<proteinExistence type="predicted"/>
<sequence length="370" mass="39250">YLTSSGANNDDKTASVSAESATFTVFFITYTAVVGKSLKALELEMQESALPIDTAEPTAEPTLPLFNRLSSDDLASRDTADDLESVDDDAESMQSFKTAASNDEGGGGGGEPPVSPNSTTSSTSSGGGGGGGGGGKLRRPKSTRDEAYEEAKATAKAQLDLAFDVLLMMRNRRITPESYAYQCLIDACGRCGDTDRVCELLGMMHEDNVVADSVVYSCLVKAFSNKKEENLSLPAYTNGYSGSIDWNKMRLGDETQSRRKSSWSSTPNASAKKTALSAASADRRASSRTKTGSGLTPTGGMSRGKFLNSMFFAATTEKENPSDFTTAMITRQNELGNSLLELLFKDVVVDTDTAVCNGCEKGLAEKDVNA</sequence>
<dbReference type="Pfam" id="PF23276">
    <property type="entry name" value="TPR_24"/>
    <property type="match status" value="1"/>
</dbReference>
<dbReference type="InterPro" id="IPR002885">
    <property type="entry name" value="PPR_rpt"/>
</dbReference>
<feature type="region of interest" description="Disordered" evidence="3">
    <location>
        <begin position="255"/>
        <end position="301"/>
    </location>
</feature>
<evidence type="ECO:0000313" key="6">
    <source>
        <dbReference type="Proteomes" id="UP001165060"/>
    </source>
</evidence>
<feature type="domain" description="Pentatricopeptide repeat-containing protein-mitochondrial" evidence="4">
    <location>
        <begin position="153"/>
        <end position="228"/>
    </location>
</feature>
<evidence type="ECO:0000256" key="1">
    <source>
        <dbReference type="ARBA" id="ARBA00022737"/>
    </source>
</evidence>
<feature type="compositionally biased region" description="Polar residues" evidence="3">
    <location>
        <begin position="92"/>
        <end position="101"/>
    </location>
</feature>
<comment type="caution">
    <text evidence="5">The sequence shown here is derived from an EMBL/GenBank/DDBJ whole genome shotgun (WGS) entry which is preliminary data.</text>
</comment>
<organism evidence="5 6">
    <name type="scientific">Tetraparma gracilis</name>
    <dbReference type="NCBI Taxonomy" id="2962635"/>
    <lineage>
        <taxon>Eukaryota</taxon>
        <taxon>Sar</taxon>
        <taxon>Stramenopiles</taxon>
        <taxon>Ochrophyta</taxon>
        <taxon>Bolidophyceae</taxon>
        <taxon>Parmales</taxon>
        <taxon>Triparmaceae</taxon>
        <taxon>Tetraparma</taxon>
    </lineage>
</organism>
<dbReference type="PROSITE" id="PS51375">
    <property type="entry name" value="PPR"/>
    <property type="match status" value="1"/>
</dbReference>
<feature type="compositionally biased region" description="Acidic residues" evidence="3">
    <location>
        <begin position="81"/>
        <end position="91"/>
    </location>
</feature>
<dbReference type="InterPro" id="IPR057027">
    <property type="entry name" value="TPR_mt"/>
</dbReference>
<evidence type="ECO:0000259" key="4">
    <source>
        <dbReference type="Pfam" id="PF23276"/>
    </source>
</evidence>